<keyword evidence="4 5" id="KW-0406">Ion transport</keyword>
<dbReference type="NCBIfam" id="TIGR01147">
    <property type="entry name" value="V_ATP_synt_G"/>
    <property type="match status" value="1"/>
</dbReference>
<keyword evidence="3 5" id="KW-0375">Hydrogen ion transport</keyword>
<keyword evidence="2 5" id="KW-0813">Transport</keyword>
<dbReference type="Gene3D" id="1.20.5.2950">
    <property type="match status" value="1"/>
</dbReference>
<dbReference type="Pfam" id="PF03179">
    <property type="entry name" value="V-ATPase_G"/>
    <property type="match status" value="1"/>
</dbReference>
<dbReference type="Proteomes" id="UP000001056">
    <property type="component" value="Unassembled WGS sequence"/>
</dbReference>
<evidence type="ECO:0000313" key="7">
    <source>
        <dbReference type="EMBL" id="EAQ84492.1"/>
    </source>
</evidence>
<gene>
    <name evidence="7" type="ORF">CHGG_08506</name>
</gene>
<dbReference type="FunCoup" id="Q2GU48">
    <property type="interactions" value="246"/>
</dbReference>
<comment type="subunit">
    <text evidence="5">V-ATPase is a heteromultimeric enzyme made up of two complexes: the ATP-hydrolytic V1 complex and the proton translocation V0 complex.</text>
</comment>
<sequence length="104" mass="11747">MNSAGIQTLLDAEREASKIVQKDRTKRVREARDEAKKEIEAYRADKEAEYKEFEAQGNKAAEEEANKEADEKISEIQEAGKKHRDEIIKNLLSAVSHAHPTPVS</sequence>
<feature type="coiled-coil region" evidence="6">
    <location>
        <begin position="25"/>
        <end position="86"/>
    </location>
</feature>
<dbReference type="InParanoid" id="Q2GU48"/>
<evidence type="ECO:0000256" key="5">
    <source>
        <dbReference type="RuleBase" id="RU364019"/>
    </source>
</evidence>
<dbReference type="PANTHER" id="PTHR12713:SF11">
    <property type="entry name" value="V-TYPE PROTON ATPASE SUBUNIT G"/>
    <property type="match status" value="1"/>
</dbReference>
<reference evidence="8" key="1">
    <citation type="journal article" date="2015" name="Genome Announc.">
        <title>Draft genome sequence of the cellulolytic fungus Chaetomium globosum.</title>
        <authorList>
            <person name="Cuomo C.A."/>
            <person name="Untereiner W.A."/>
            <person name="Ma L.-J."/>
            <person name="Grabherr M."/>
            <person name="Birren B.W."/>
        </authorList>
    </citation>
    <scope>NUCLEOTIDE SEQUENCE [LARGE SCALE GENOMIC DNA]</scope>
    <source>
        <strain evidence="8">ATCC 6205 / CBS 148.51 / DSM 1962 / NBRC 6347 / NRRL 1970</strain>
    </source>
</reference>
<accession>Q2GU48</accession>
<dbReference type="EMBL" id="CH408034">
    <property type="protein sequence ID" value="EAQ84492.1"/>
    <property type="molecule type" value="Genomic_DNA"/>
</dbReference>
<dbReference type="VEuPathDB" id="FungiDB:CHGG_08506"/>
<dbReference type="GeneID" id="4395047"/>
<evidence type="ECO:0000313" key="8">
    <source>
        <dbReference type="Proteomes" id="UP000001056"/>
    </source>
</evidence>
<dbReference type="PANTHER" id="PTHR12713">
    <property type="entry name" value="VACUOLAR ATP SYNTHASE SUBUNIT G"/>
    <property type="match status" value="1"/>
</dbReference>
<keyword evidence="8" id="KW-1185">Reference proteome</keyword>
<comment type="similarity">
    <text evidence="1 5">Belongs to the V-ATPase G subunit family.</text>
</comment>
<evidence type="ECO:0000256" key="4">
    <source>
        <dbReference type="ARBA" id="ARBA00023065"/>
    </source>
</evidence>
<proteinExistence type="inferred from homology"/>
<name>Q2GU48_CHAGB</name>
<dbReference type="OMA" id="ARKYRQD"/>
<dbReference type="eggNOG" id="KOG1772">
    <property type="taxonomic scope" value="Eukaryota"/>
</dbReference>
<comment type="function">
    <text evidence="5">Subunit of the V1 complex of vacuolar(H+)-ATPase (V-ATPase), a multisubunit enzyme composed of a peripheral complex (V1) that hydrolyzes ATP and a membrane integral complex (V0) that translocates protons. V-ATPase is responsible for acidifying and maintaining the pH of intracellular compartments and in some cell types, is targeted to the plasma membrane, where it is responsible for acidifying the extracellular environment.</text>
</comment>
<keyword evidence="6" id="KW-0175">Coiled coil</keyword>
<evidence type="ECO:0000256" key="2">
    <source>
        <dbReference type="ARBA" id="ARBA00022448"/>
    </source>
</evidence>
<evidence type="ECO:0000256" key="1">
    <source>
        <dbReference type="ARBA" id="ARBA00010066"/>
    </source>
</evidence>
<dbReference type="AlphaFoldDB" id="Q2GU48"/>
<dbReference type="GO" id="GO:0016887">
    <property type="term" value="F:ATP hydrolysis activity"/>
    <property type="evidence" value="ECO:0007669"/>
    <property type="project" value="TreeGrafter"/>
</dbReference>
<dbReference type="HOGENOM" id="CLU_125101_0_0_1"/>
<organism evidence="7 8">
    <name type="scientific">Chaetomium globosum (strain ATCC 6205 / CBS 148.51 / DSM 1962 / NBRC 6347 / NRRL 1970)</name>
    <name type="common">Soil fungus</name>
    <dbReference type="NCBI Taxonomy" id="306901"/>
    <lineage>
        <taxon>Eukaryota</taxon>
        <taxon>Fungi</taxon>
        <taxon>Dikarya</taxon>
        <taxon>Ascomycota</taxon>
        <taxon>Pezizomycotina</taxon>
        <taxon>Sordariomycetes</taxon>
        <taxon>Sordariomycetidae</taxon>
        <taxon>Sordariales</taxon>
        <taxon>Chaetomiaceae</taxon>
        <taxon>Chaetomium</taxon>
    </lineage>
</organism>
<evidence type="ECO:0000256" key="3">
    <source>
        <dbReference type="ARBA" id="ARBA00022781"/>
    </source>
</evidence>
<dbReference type="GO" id="GO:0000221">
    <property type="term" value="C:vacuolar proton-transporting V-type ATPase, V1 domain"/>
    <property type="evidence" value="ECO:0007669"/>
    <property type="project" value="TreeGrafter"/>
</dbReference>
<dbReference type="STRING" id="306901.Q2GU48"/>
<dbReference type="RefSeq" id="XP_001226433.1">
    <property type="nucleotide sequence ID" value="XM_001226432.1"/>
</dbReference>
<dbReference type="GO" id="GO:0046961">
    <property type="term" value="F:proton-transporting ATPase activity, rotational mechanism"/>
    <property type="evidence" value="ECO:0007669"/>
    <property type="project" value="InterPro"/>
</dbReference>
<dbReference type="InterPro" id="IPR005124">
    <property type="entry name" value="V-ATPase_G"/>
</dbReference>
<evidence type="ECO:0000256" key="6">
    <source>
        <dbReference type="SAM" id="Coils"/>
    </source>
</evidence>
<dbReference type="OrthoDB" id="250802at2759"/>
<protein>
    <recommendedName>
        <fullName evidence="5">V-type proton ATPase subunit G</fullName>
    </recommendedName>
</protein>